<feature type="non-terminal residue" evidence="1">
    <location>
        <position position="1"/>
    </location>
</feature>
<proteinExistence type="predicted"/>
<dbReference type="EMBL" id="PFUI01000114">
    <property type="protein sequence ID" value="PJB29691.1"/>
    <property type="molecule type" value="Genomic_DNA"/>
</dbReference>
<evidence type="ECO:0000313" key="2">
    <source>
        <dbReference type="Proteomes" id="UP000231366"/>
    </source>
</evidence>
<comment type="caution">
    <text evidence="1">The sequence shown here is derived from an EMBL/GenBank/DDBJ whole genome shotgun (WGS) entry which is preliminary data.</text>
</comment>
<dbReference type="Proteomes" id="UP000231366">
    <property type="component" value="Unassembled WGS sequence"/>
</dbReference>
<name>A0A2M8AU38_9BACT</name>
<gene>
    <name evidence="1" type="ORF">CO110_04430</name>
</gene>
<organism evidence="1 2">
    <name type="scientific">Candidatus Desantisbacteria bacterium CG_4_9_14_3_um_filter_40_11</name>
    <dbReference type="NCBI Taxonomy" id="1974546"/>
    <lineage>
        <taxon>Bacteria</taxon>
        <taxon>Candidatus Desantisiibacteriota</taxon>
    </lineage>
</organism>
<protein>
    <submittedName>
        <fullName evidence="1">Uncharacterized protein</fullName>
    </submittedName>
</protein>
<evidence type="ECO:0000313" key="1">
    <source>
        <dbReference type="EMBL" id="PJB29691.1"/>
    </source>
</evidence>
<sequence length="69" mass="7564">NDMFLLVGTIRFEEDDDCACSHDLAGVPSQVQVDGQHLLLEGKAFKTVPVNHLFHVITCLEVQPMGGNI</sequence>
<accession>A0A2M8AU38</accession>
<reference evidence="2" key="1">
    <citation type="submission" date="2017-09" db="EMBL/GenBank/DDBJ databases">
        <title>Depth-based differentiation of microbial function through sediment-hosted aquifers and enrichment of novel symbionts in the deep terrestrial subsurface.</title>
        <authorList>
            <person name="Probst A.J."/>
            <person name="Ladd B."/>
            <person name="Jarett J.K."/>
            <person name="Geller-Mcgrath D.E."/>
            <person name="Sieber C.M.K."/>
            <person name="Emerson J.B."/>
            <person name="Anantharaman K."/>
            <person name="Thomas B.C."/>
            <person name="Malmstrom R."/>
            <person name="Stieglmeier M."/>
            <person name="Klingl A."/>
            <person name="Woyke T."/>
            <person name="Ryan C.M."/>
            <person name="Banfield J.F."/>
        </authorList>
    </citation>
    <scope>NUCLEOTIDE SEQUENCE [LARGE SCALE GENOMIC DNA]</scope>
</reference>
<dbReference type="AlphaFoldDB" id="A0A2M8AU38"/>